<evidence type="ECO:0000259" key="1">
    <source>
        <dbReference type="PROSITE" id="PS50994"/>
    </source>
</evidence>
<dbReference type="Pfam" id="PF00665">
    <property type="entry name" value="rve"/>
    <property type="match status" value="1"/>
</dbReference>
<evidence type="ECO:0000313" key="3">
    <source>
        <dbReference type="Proteomes" id="UP000032544"/>
    </source>
</evidence>
<dbReference type="PATRIC" id="fig|1544798.3.peg.3500"/>
<dbReference type="AlphaFoldDB" id="A0A0D8J7R3"/>
<keyword evidence="3" id="KW-1185">Reference proteome</keyword>
<dbReference type="PROSITE" id="PS50994">
    <property type="entry name" value="INTEGRASE"/>
    <property type="match status" value="1"/>
</dbReference>
<name>A0A0D8J7R3_9BACT</name>
<feature type="domain" description="Integrase catalytic" evidence="1">
    <location>
        <begin position="100"/>
        <end position="264"/>
    </location>
</feature>
<accession>A0A0D8J7R3</accession>
<gene>
    <name evidence="2" type="ORF">LH29_16660</name>
</gene>
<dbReference type="InterPro" id="IPR001584">
    <property type="entry name" value="Integrase_cat-core"/>
</dbReference>
<dbReference type="InterPro" id="IPR048020">
    <property type="entry name" value="Transpos_IS3"/>
</dbReference>
<reference evidence="2 3" key="1">
    <citation type="submission" date="2014-09" db="EMBL/GenBank/DDBJ databases">
        <title>Draft Genome Sequence of Draconibacterium sp. JN14CK-3.</title>
        <authorList>
            <person name="Dong C."/>
            <person name="Lai Q."/>
            <person name="Shao Z."/>
        </authorList>
    </citation>
    <scope>NUCLEOTIDE SEQUENCE [LARGE SCALE GENOMIC DNA]</scope>
    <source>
        <strain evidence="2 3">JN14CK-3</strain>
    </source>
</reference>
<dbReference type="GO" id="GO:0015074">
    <property type="term" value="P:DNA integration"/>
    <property type="evidence" value="ECO:0007669"/>
    <property type="project" value="InterPro"/>
</dbReference>
<dbReference type="GO" id="GO:0003676">
    <property type="term" value="F:nucleic acid binding"/>
    <property type="evidence" value="ECO:0007669"/>
    <property type="project" value="InterPro"/>
</dbReference>
<dbReference type="InterPro" id="IPR036397">
    <property type="entry name" value="RNaseH_sf"/>
</dbReference>
<dbReference type="SUPFAM" id="SSF53098">
    <property type="entry name" value="Ribonuclease H-like"/>
    <property type="match status" value="1"/>
</dbReference>
<protein>
    <submittedName>
        <fullName evidence="2">Integrase</fullName>
    </submittedName>
</protein>
<dbReference type="InterPro" id="IPR012337">
    <property type="entry name" value="RNaseH-like_sf"/>
</dbReference>
<dbReference type="InterPro" id="IPR050900">
    <property type="entry name" value="Transposase_IS3/IS150/IS904"/>
</dbReference>
<dbReference type="Gene3D" id="3.30.420.10">
    <property type="entry name" value="Ribonuclease H-like superfamily/Ribonuclease H"/>
    <property type="match status" value="1"/>
</dbReference>
<dbReference type="PANTHER" id="PTHR46889">
    <property type="entry name" value="TRANSPOSASE INSF FOR INSERTION SEQUENCE IS3B-RELATED"/>
    <property type="match status" value="1"/>
</dbReference>
<dbReference type="PANTHER" id="PTHR46889:SF5">
    <property type="entry name" value="INTEGRASE PROTEIN"/>
    <property type="match status" value="1"/>
</dbReference>
<organism evidence="2 3">
    <name type="scientific">Draconibacterium sediminis</name>
    <dbReference type="NCBI Taxonomy" id="1544798"/>
    <lineage>
        <taxon>Bacteria</taxon>
        <taxon>Pseudomonadati</taxon>
        <taxon>Bacteroidota</taxon>
        <taxon>Bacteroidia</taxon>
        <taxon>Marinilabiliales</taxon>
        <taxon>Prolixibacteraceae</taxon>
        <taxon>Draconibacterium</taxon>
    </lineage>
</organism>
<dbReference type="EMBL" id="JRHC01000004">
    <property type="protein sequence ID" value="KJF43020.1"/>
    <property type="molecule type" value="Genomic_DNA"/>
</dbReference>
<evidence type="ECO:0000313" key="2">
    <source>
        <dbReference type="EMBL" id="KJF43020.1"/>
    </source>
</evidence>
<comment type="caution">
    <text evidence="2">The sequence shown here is derived from an EMBL/GenBank/DDBJ whole genome shotgun (WGS) entry which is preliminary data.</text>
</comment>
<dbReference type="Proteomes" id="UP000032544">
    <property type="component" value="Unassembled WGS sequence"/>
</dbReference>
<proteinExistence type="predicted"/>
<sequence>MFGISRQAVYQLEQRRRQREKEFSQIKPLLREMRMKMPRLGTRKLYYLLKNDFDSLHIKIGRDALFDYLRAENLLIRPKKNYTKTTQSKHWLHKHPNLVQGLVPQRAEQVFVSDITYIKSRERTHYLSSVTDAFSRKIMGYQVSNNLSTEHMLSALKMAIGNRNTKLPLIHHSDRGLQYCAAIYQDQLRKHSITPSMTDGYDCYQNALAERINGILKQEFLITTCNNRKELELLVKESVETYNGERPHLSLKMKTPNLVHEKTVEASFNGFMKYL</sequence>
<dbReference type="NCBIfam" id="NF033516">
    <property type="entry name" value="transpos_IS3"/>
    <property type="match status" value="1"/>
</dbReference>